<dbReference type="OrthoDB" id="7185741at2"/>
<dbReference type="PANTHER" id="PTHR43798:SF33">
    <property type="entry name" value="HYDROLASE, PUTATIVE (AFU_ORTHOLOGUE AFUA_2G14860)-RELATED"/>
    <property type="match status" value="1"/>
</dbReference>
<keyword evidence="5" id="KW-1185">Reference proteome</keyword>
<feature type="region of interest" description="Disordered" evidence="1">
    <location>
        <begin position="1"/>
        <end position="24"/>
    </location>
</feature>
<dbReference type="Proteomes" id="UP000199004">
    <property type="component" value="Unassembled WGS sequence"/>
</dbReference>
<gene>
    <name evidence="4" type="ORF">SAMN05192576_3908</name>
</gene>
<dbReference type="Pfam" id="PF12146">
    <property type="entry name" value="Hydrolase_4"/>
    <property type="match status" value="1"/>
</dbReference>
<dbReference type="STRING" id="1005944.SAMN05192576_3908"/>
<feature type="transmembrane region" description="Helical" evidence="2">
    <location>
        <begin position="111"/>
        <end position="131"/>
    </location>
</feature>
<sequence length="462" mass="48003">MTTTTAPIDRQNTVPGGAPPGRRGHIGRIVAGSLGGGLIAAALSTLVLVPGATEPVVTGLMLVSLALGWLSLWHFARRRTDQPQAWALVLAAAFGVTGAVLLALAPGEEALAGAGWLWPPALVVLVTWTVTKARTSLRSGSRQVLLYPVLLALFVVAIGGFYEAVQGTRGTDDLTATGQLYDVGGHHLWMSCTGSGSPTVVLESGLGEPSAPMSAWIAPAVAADTRVCVYDRAGYGRSGPSDVTTSGESIVNDLRTLLEVAGEPGPYVLAGHSTGAVYVRLFADAYPDEVAGVVLLDGQSPDAMAELPAYPAFYAGFRRLEALAPTLARFGVARLATGLVGSDLPMPQRAESEATWSTPAHFRTLRDEIAALPESLSAAHDAGPLGTVPLVVVTAEKDAQDGWLPLQDALARLSADTVHLRLAHATHSSLVQDPEDAAVAASAITRVVTAVRTHRPVTQVTP</sequence>
<dbReference type="Gene3D" id="3.40.50.1820">
    <property type="entry name" value="alpha/beta hydrolase"/>
    <property type="match status" value="1"/>
</dbReference>
<feature type="transmembrane region" description="Helical" evidence="2">
    <location>
        <begin position="85"/>
        <end position="105"/>
    </location>
</feature>
<dbReference type="InterPro" id="IPR029058">
    <property type="entry name" value="AB_hydrolase_fold"/>
</dbReference>
<reference evidence="4 5" key="1">
    <citation type="submission" date="2016-10" db="EMBL/GenBank/DDBJ databases">
        <authorList>
            <person name="de Groot N.N."/>
        </authorList>
    </citation>
    <scope>NUCLEOTIDE SEQUENCE [LARGE SCALE GENOMIC DNA]</scope>
    <source>
        <strain evidence="4 5">CGMCC 1.11147</strain>
    </source>
</reference>
<name>A0A1H0J465_9ACTN</name>
<evidence type="ECO:0000313" key="4">
    <source>
        <dbReference type="EMBL" id="SDO38567.1"/>
    </source>
</evidence>
<evidence type="ECO:0000259" key="3">
    <source>
        <dbReference type="Pfam" id="PF12146"/>
    </source>
</evidence>
<keyword evidence="2" id="KW-0812">Transmembrane</keyword>
<dbReference type="EMBL" id="FNIC01000008">
    <property type="protein sequence ID" value="SDO38567.1"/>
    <property type="molecule type" value="Genomic_DNA"/>
</dbReference>
<dbReference type="PANTHER" id="PTHR43798">
    <property type="entry name" value="MONOACYLGLYCEROL LIPASE"/>
    <property type="match status" value="1"/>
</dbReference>
<dbReference type="GO" id="GO:0016020">
    <property type="term" value="C:membrane"/>
    <property type="evidence" value="ECO:0007669"/>
    <property type="project" value="TreeGrafter"/>
</dbReference>
<accession>A0A1H0J465</accession>
<keyword evidence="2" id="KW-1133">Transmembrane helix</keyword>
<keyword evidence="2" id="KW-0472">Membrane</keyword>
<organism evidence="4 5">
    <name type="scientific">Nocardioides szechwanensis</name>
    <dbReference type="NCBI Taxonomy" id="1005944"/>
    <lineage>
        <taxon>Bacteria</taxon>
        <taxon>Bacillati</taxon>
        <taxon>Actinomycetota</taxon>
        <taxon>Actinomycetes</taxon>
        <taxon>Propionibacteriales</taxon>
        <taxon>Nocardioidaceae</taxon>
        <taxon>Nocardioides</taxon>
    </lineage>
</organism>
<dbReference type="RefSeq" id="WP_091026485.1">
    <property type="nucleotide sequence ID" value="NZ_BKAE01000012.1"/>
</dbReference>
<evidence type="ECO:0000256" key="1">
    <source>
        <dbReference type="SAM" id="MobiDB-lite"/>
    </source>
</evidence>
<evidence type="ECO:0000256" key="2">
    <source>
        <dbReference type="SAM" id="Phobius"/>
    </source>
</evidence>
<feature type="transmembrane region" description="Helical" evidence="2">
    <location>
        <begin position="143"/>
        <end position="162"/>
    </location>
</feature>
<dbReference type="InterPro" id="IPR022742">
    <property type="entry name" value="Hydrolase_4"/>
</dbReference>
<feature type="transmembrane region" description="Helical" evidence="2">
    <location>
        <begin position="29"/>
        <end position="49"/>
    </location>
</feature>
<evidence type="ECO:0000313" key="5">
    <source>
        <dbReference type="Proteomes" id="UP000199004"/>
    </source>
</evidence>
<dbReference type="AlphaFoldDB" id="A0A1H0J465"/>
<feature type="domain" description="Serine aminopeptidase S33" evidence="3">
    <location>
        <begin position="199"/>
        <end position="400"/>
    </location>
</feature>
<feature type="compositionally biased region" description="Polar residues" evidence="1">
    <location>
        <begin position="1"/>
        <end position="14"/>
    </location>
</feature>
<proteinExistence type="predicted"/>
<feature type="transmembrane region" description="Helical" evidence="2">
    <location>
        <begin position="55"/>
        <end position="73"/>
    </location>
</feature>
<protein>
    <submittedName>
        <fullName evidence="4">Pimeloyl-ACP methyl ester carboxylesterase</fullName>
    </submittedName>
</protein>
<dbReference type="SUPFAM" id="SSF53474">
    <property type="entry name" value="alpha/beta-Hydrolases"/>
    <property type="match status" value="1"/>
</dbReference>
<dbReference type="InterPro" id="IPR050266">
    <property type="entry name" value="AB_hydrolase_sf"/>
</dbReference>